<dbReference type="EMBL" id="JBHRTP010000052">
    <property type="protein sequence ID" value="MFC3109506.1"/>
    <property type="molecule type" value="Genomic_DNA"/>
</dbReference>
<dbReference type="RefSeq" id="WP_390329347.1">
    <property type="nucleotide sequence ID" value="NZ_JBHRTP010000052.1"/>
</dbReference>
<sequence length="240" mass="27022">MNLEQHKFANILAVIAMETPVANRFDVYWKSGVKHQGKIQVAILADIADKRIVAELVGMQHLIDDLEALGNTPAIQGIKLVFSASAVKKVHANRSDKKHLYPYAYFLTTRFAGVTVAVDQDDSWIKPRSEDRVTSIQVDEPPGQSIVVNHVGKILVTRHVLDKFSQRMNNLDPAQTWRHLAKTLASARLDTVQVSETRQDLDLAQHANQGIRLVDQLSRWCFVIAPNRQGRQTIVTAYLR</sequence>
<accession>A0ABV7F5F0</accession>
<reference evidence="2" key="1">
    <citation type="journal article" date="2019" name="Int. J. Syst. Evol. Microbiol.">
        <title>The Global Catalogue of Microorganisms (GCM) 10K type strain sequencing project: providing services to taxonomists for standard genome sequencing and annotation.</title>
        <authorList>
            <consortium name="The Broad Institute Genomics Platform"/>
            <consortium name="The Broad Institute Genome Sequencing Center for Infectious Disease"/>
            <person name="Wu L."/>
            <person name="Ma J."/>
        </authorList>
    </citation>
    <scope>NUCLEOTIDE SEQUENCE [LARGE SCALE GENOMIC DNA]</scope>
    <source>
        <strain evidence="2">KCTC 42986</strain>
    </source>
</reference>
<evidence type="ECO:0000313" key="2">
    <source>
        <dbReference type="Proteomes" id="UP001595530"/>
    </source>
</evidence>
<proteinExistence type="predicted"/>
<protein>
    <submittedName>
        <fullName evidence="1">Uncharacterized protein</fullName>
    </submittedName>
</protein>
<keyword evidence="2" id="KW-1185">Reference proteome</keyword>
<organism evidence="1 2">
    <name type="scientific">Undibacterium arcticum</name>
    <dbReference type="NCBI Taxonomy" id="1762892"/>
    <lineage>
        <taxon>Bacteria</taxon>
        <taxon>Pseudomonadati</taxon>
        <taxon>Pseudomonadota</taxon>
        <taxon>Betaproteobacteria</taxon>
        <taxon>Burkholderiales</taxon>
        <taxon>Oxalobacteraceae</taxon>
        <taxon>Undibacterium</taxon>
    </lineage>
</organism>
<name>A0ABV7F5F0_9BURK</name>
<dbReference type="Proteomes" id="UP001595530">
    <property type="component" value="Unassembled WGS sequence"/>
</dbReference>
<evidence type="ECO:0000313" key="1">
    <source>
        <dbReference type="EMBL" id="MFC3109506.1"/>
    </source>
</evidence>
<gene>
    <name evidence="1" type="ORF">ACFOFO_16310</name>
</gene>
<comment type="caution">
    <text evidence="1">The sequence shown here is derived from an EMBL/GenBank/DDBJ whole genome shotgun (WGS) entry which is preliminary data.</text>
</comment>